<comment type="caution">
    <text evidence="2">The sequence shown here is derived from an EMBL/GenBank/DDBJ whole genome shotgun (WGS) entry which is preliminary data.</text>
</comment>
<organism evidence="2 3">
    <name type="scientific">Ferrimicrobium acidiphilum</name>
    <dbReference type="NCBI Taxonomy" id="121039"/>
    <lineage>
        <taxon>Bacteria</taxon>
        <taxon>Bacillati</taxon>
        <taxon>Actinomycetota</taxon>
        <taxon>Acidimicrobiia</taxon>
        <taxon>Acidimicrobiales</taxon>
        <taxon>Acidimicrobiaceae</taxon>
        <taxon>Ferrimicrobium</taxon>
    </lineage>
</organism>
<dbReference type="Proteomes" id="UP001560267">
    <property type="component" value="Unassembled WGS sequence"/>
</dbReference>
<dbReference type="PANTHER" id="PTHR36151:SF3">
    <property type="entry name" value="ER-BOUND OXYGENASE MPAB_MPAB'_RUBBER OXYGENASE CATALYTIC DOMAIN-CONTAINING PROTEIN"/>
    <property type="match status" value="1"/>
</dbReference>
<evidence type="ECO:0000313" key="3">
    <source>
        <dbReference type="Proteomes" id="UP001560267"/>
    </source>
</evidence>
<evidence type="ECO:0000313" key="2">
    <source>
        <dbReference type="EMBL" id="MEX6430694.1"/>
    </source>
</evidence>
<protein>
    <submittedName>
        <fullName evidence="2">Oxygenase MpaB family protein</fullName>
        <ecNumber evidence="2">1.-.-.-</ecNumber>
    </submittedName>
</protein>
<gene>
    <name evidence="2" type="ORF">AB6A68_12740</name>
</gene>
<dbReference type="GO" id="GO:0016491">
    <property type="term" value="F:oxidoreductase activity"/>
    <property type="evidence" value="ECO:0007669"/>
    <property type="project" value="UniProtKB-KW"/>
</dbReference>
<dbReference type="EMBL" id="JBFSHR010000073">
    <property type="protein sequence ID" value="MEX6430694.1"/>
    <property type="molecule type" value="Genomic_DNA"/>
</dbReference>
<sequence length="260" mass="28915">MESLFGPDSAVWELHGDFSGLIGGLRALAIQALEPRALAGVQQFSRFGEHPDQRLLETIDFIDTITYAALDEVEAAISAVRLLHEPVQGVVPETGAPFSANDPYLLAWVHNAMVESVCYAYRNFHPGIQVQLLDTYVLEMQRLAKLMGCDLNEVPATYAALNHWIWRQPSLVINKSTVEAFTLLDRLRPAGFVGQVYPLVMRWIYASLPPWVTIPLDKPSRPLDELTTWILLKVGGELANAAAVPSPRRAQALVRYGRSQ</sequence>
<dbReference type="EC" id="1.-.-.-" evidence="2"/>
<reference evidence="2 3" key="1">
    <citation type="submission" date="2024-07" db="EMBL/GenBank/DDBJ databases">
        <title>Draft Genome Sequence of Ferrimicrobium acidiphilum Strain YE2023, Isolated from a Pulp of Bioleach Reactor.</title>
        <authorList>
            <person name="Elkina Y.A."/>
            <person name="Bulaeva A.G."/>
            <person name="Beletsky A.V."/>
            <person name="Mardanov A.V."/>
        </authorList>
    </citation>
    <scope>NUCLEOTIDE SEQUENCE [LARGE SCALE GENOMIC DNA]</scope>
    <source>
        <strain evidence="2 3">YE2023</strain>
    </source>
</reference>
<name>A0ABV3Y8C3_9ACTN</name>
<feature type="domain" description="ER-bound oxygenase mpaB/mpaB'/Rubber oxygenase catalytic" evidence="1">
    <location>
        <begin position="12"/>
        <end position="229"/>
    </location>
</feature>
<evidence type="ECO:0000259" key="1">
    <source>
        <dbReference type="Pfam" id="PF09995"/>
    </source>
</evidence>
<dbReference type="InterPro" id="IPR018713">
    <property type="entry name" value="MPAB/Lcp_cat_dom"/>
</dbReference>
<dbReference type="RefSeq" id="WP_298382244.1">
    <property type="nucleotide sequence ID" value="NZ_JBFSHR010000073.1"/>
</dbReference>
<keyword evidence="3" id="KW-1185">Reference proteome</keyword>
<proteinExistence type="predicted"/>
<dbReference type="PANTHER" id="PTHR36151">
    <property type="entry name" value="BLR2777 PROTEIN"/>
    <property type="match status" value="1"/>
</dbReference>
<keyword evidence="2" id="KW-0560">Oxidoreductase</keyword>
<accession>A0ABV3Y8C3</accession>
<dbReference type="Pfam" id="PF09995">
    <property type="entry name" value="MPAB_Lcp_cat"/>
    <property type="match status" value="1"/>
</dbReference>